<dbReference type="EMBL" id="FWXZ01000005">
    <property type="protein sequence ID" value="SMC75952.1"/>
    <property type="molecule type" value="Genomic_DNA"/>
</dbReference>
<protein>
    <submittedName>
        <fullName evidence="1">Uncharacterized protein</fullName>
    </submittedName>
</protein>
<evidence type="ECO:0000313" key="2">
    <source>
        <dbReference type="Proteomes" id="UP000192328"/>
    </source>
</evidence>
<gene>
    <name evidence="1" type="ORF">SAMN06297397_2343</name>
</gene>
<proteinExistence type="predicted"/>
<dbReference type="Proteomes" id="UP000192328">
    <property type="component" value="Unassembled WGS sequence"/>
</dbReference>
<accession>A0AC61PND5</accession>
<comment type="caution">
    <text evidence="1">The sequence shown here is derived from an EMBL/GenBank/DDBJ whole genome shotgun (WGS) entry which is preliminary data.</text>
</comment>
<reference evidence="1" key="1">
    <citation type="submission" date="2017-04" db="EMBL/GenBank/DDBJ databases">
        <authorList>
            <person name="Varghese N."/>
            <person name="Submissions S."/>
        </authorList>
    </citation>
    <scope>NUCLEOTIDE SEQUENCE</scope>
    <source>
        <strain evidence="1">WTE2008</strain>
    </source>
</reference>
<sequence>MKIKMRTNETIYIGCYILFIATCYIFQEIFYKPRAIWLFCPIIAIGVILSIVLNNQCTKKEMILRISIILIFGMAAIVDSNAKMLVYAALLCGADMTSFRRIIKCSYWTSLIIVVCTMLLSFVGILPNTGEWERNGVVIWTFGFGYYSGLPYAFFYLVLEHLYLKKKKAAWSELIVILGLNYIIYKLSTLRLTYYLIYLVIVLYIVLIKFNWFNLKKKFLHYLTILVYPITFIVSIWVNHAFTFDNPRLAAINKMLSDRIYLGHQAMTLYKIKLFGNKIETYNNGPSEYFYVDCGFLYSLLGYGLIFTGLVLVFYVFLHNYSARTNNKILFIWLTAVAAFSFSNNTWISIQYNPILLLFPIVLKEYRRKKALFGNAKSEFDIALC</sequence>
<organism evidence="1 2">
    <name type="scientific">Aristaeella lactis</name>
    <dbReference type="NCBI Taxonomy" id="3046383"/>
    <lineage>
        <taxon>Bacteria</taxon>
        <taxon>Bacillati</taxon>
        <taxon>Bacillota</taxon>
        <taxon>Clostridia</taxon>
        <taxon>Eubacteriales</taxon>
        <taxon>Aristaeellaceae</taxon>
        <taxon>Aristaeella</taxon>
    </lineage>
</organism>
<keyword evidence="2" id="KW-1185">Reference proteome</keyword>
<evidence type="ECO:0000313" key="1">
    <source>
        <dbReference type="EMBL" id="SMC75952.1"/>
    </source>
</evidence>
<name>A0AC61PND5_9FIRM</name>